<dbReference type="SUPFAM" id="SSF81321">
    <property type="entry name" value="Family A G protein-coupled receptor-like"/>
    <property type="match status" value="1"/>
</dbReference>
<keyword evidence="11" id="KW-1185">Reference proteome</keyword>
<dbReference type="InterPro" id="IPR000725">
    <property type="entry name" value="Olfact_rcpt"/>
</dbReference>
<dbReference type="GO" id="GO:0007186">
    <property type="term" value="P:G protein-coupled receptor signaling pathway"/>
    <property type="evidence" value="ECO:0007669"/>
    <property type="project" value="InterPro"/>
</dbReference>
<dbReference type="Gene3D" id="1.20.1070.10">
    <property type="entry name" value="Rhodopsin 7-helix transmembrane proteins"/>
    <property type="match status" value="1"/>
</dbReference>
<keyword evidence="6 8" id="KW-0472">Membrane</keyword>
<evidence type="ECO:0000256" key="6">
    <source>
        <dbReference type="ARBA" id="ARBA00023136"/>
    </source>
</evidence>
<evidence type="ECO:0000313" key="11">
    <source>
        <dbReference type="Proteomes" id="UP000522663"/>
    </source>
</evidence>
<feature type="chain" id="PRO_5029631767" evidence="9">
    <location>
        <begin position="22"/>
        <end position="93"/>
    </location>
</feature>
<evidence type="ECO:0000256" key="1">
    <source>
        <dbReference type="ARBA" id="ARBA00004651"/>
    </source>
</evidence>
<keyword evidence="7" id="KW-0807">Transducer</keyword>
<reference evidence="10 11" key="1">
    <citation type="submission" date="2019-09" db="EMBL/GenBank/DDBJ databases">
        <title>Bird 10,000 Genomes (B10K) Project - Family phase.</title>
        <authorList>
            <person name="Zhang G."/>
        </authorList>
    </citation>
    <scope>NUCLEOTIDE SEQUENCE [LARGE SCALE GENOMIC DNA]</scope>
    <source>
        <strain evidence="10">B10K-DU-001-53</strain>
        <tissue evidence="10">Muscle</tissue>
    </source>
</reference>
<keyword evidence="3" id="KW-0716">Sensory transduction</keyword>
<evidence type="ECO:0000256" key="5">
    <source>
        <dbReference type="ARBA" id="ARBA00022989"/>
    </source>
</evidence>
<dbReference type="GO" id="GO:0004984">
    <property type="term" value="F:olfactory receptor activity"/>
    <property type="evidence" value="ECO:0007669"/>
    <property type="project" value="InterPro"/>
</dbReference>
<keyword evidence="5 8" id="KW-1133">Transmembrane helix</keyword>
<dbReference type="AlphaFoldDB" id="A0A7K9YMS7"/>
<accession>A0A7K9YMS7</accession>
<evidence type="ECO:0000256" key="8">
    <source>
        <dbReference type="SAM" id="Phobius"/>
    </source>
</evidence>
<protein>
    <submittedName>
        <fullName evidence="10">O2A25 protein</fullName>
    </submittedName>
</protein>
<organism evidence="10 11">
    <name type="scientific">Odontophorus gujanensis</name>
    <name type="common">marbled wood quail</name>
    <dbReference type="NCBI Taxonomy" id="886794"/>
    <lineage>
        <taxon>Eukaryota</taxon>
        <taxon>Metazoa</taxon>
        <taxon>Chordata</taxon>
        <taxon>Craniata</taxon>
        <taxon>Vertebrata</taxon>
        <taxon>Euteleostomi</taxon>
        <taxon>Archelosauria</taxon>
        <taxon>Archosauria</taxon>
        <taxon>Dinosauria</taxon>
        <taxon>Saurischia</taxon>
        <taxon>Theropoda</taxon>
        <taxon>Coelurosauria</taxon>
        <taxon>Aves</taxon>
        <taxon>Neognathae</taxon>
        <taxon>Galloanserae</taxon>
        <taxon>Galliformes</taxon>
        <taxon>Odontophoridae</taxon>
        <taxon>Odontophorus</taxon>
    </lineage>
</organism>
<keyword evidence="2" id="KW-1003">Cell membrane</keyword>
<evidence type="ECO:0000313" key="10">
    <source>
        <dbReference type="EMBL" id="NXJ11366.1"/>
    </source>
</evidence>
<keyword evidence="4 8" id="KW-0812">Transmembrane</keyword>
<evidence type="ECO:0000256" key="7">
    <source>
        <dbReference type="ARBA" id="ARBA00023224"/>
    </source>
</evidence>
<name>A0A7K9YMS7_9GALL</name>
<feature type="signal peptide" evidence="9">
    <location>
        <begin position="1"/>
        <end position="21"/>
    </location>
</feature>
<dbReference type="PANTHER" id="PTHR26453">
    <property type="entry name" value="OLFACTORY RECEPTOR"/>
    <property type="match status" value="1"/>
</dbReference>
<comment type="subcellular location">
    <subcellularLocation>
        <location evidence="1">Cell membrane</location>
        <topology evidence="1">Multi-pass membrane protein</topology>
    </subcellularLocation>
</comment>
<evidence type="ECO:0000256" key="2">
    <source>
        <dbReference type="ARBA" id="ARBA00022475"/>
    </source>
</evidence>
<proteinExistence type="predicted"/>
<dbReference type="Pfam" id="PF13853">
    <property type="entry name" value="7tm_4"/>
    <property type="match status" value="1"/>
</dbReference>
<dbReference type="GO" id="GO:0005886">
    <property type="term" value="C:plasma membrane"/>
    <property type="evidence" value="ECO:0007669"/>
    <property type="project" value="UniProtKB-SubCell"/>
</dbReference>
<comment type="caution">
    <text evidence="10">The sequence shown here is derived from an EMBL/GenBank/DDBJ whole genome shotgun (WGS) entry which is preliminary data.</text>
</comment>
<dbReference type="EMBL" id="VXAB01008537">
    <property type="protein sequence ID" value="NXJ11366.1"/>
    <property type="molecule type" value="Genomic_DNA"/>
</dbReference>
<feature type="transmembrane region" description="Helical" evidence="8">
    <location>
        <begin position="68"/>
        <end position="87"/>
    </location>
</feature>
<evidence type="ECO:0000256" key="3">
    <source>
        <dbReference type="ARBA" id="ARBA00022606"/>
    </source>
</evidence>
<dbReference type="Proteomes" id="UP000522663">
    <property type="component" value="Unassembled WGS sequence"/>
</dbReference>
<evidence type="ECO:0000256" key="4">
    <source>
        <dbReference type="ARBA" id="ARBA00022692"/>
    </source>
</evidence>
<dbReference type="OrthoDB" id="9975554at2759"/>
<keyword evidence="9" id="KW-0732">Signal</keyword>
<evidence type="ECO:0000256" key="9">
    <source>
        <dbReference type="SAM" id="SignalP"/>
    </source>
</evidence>
<sequence length="93" mass="10258">AAFAVGSFLLILTSYVHILQAMLQKGVGMQKSFAFCTSHLTVVSLFSDAGALTYLVPQSRSSKETDKILALLYAIVTPMLNPINYSLRNREFQ</sequence>
<feature type="non-terminal residue" evidence="10">
    <location>
        <position position="1"/>
    </location>
</feature>
<feature type="non-terminal residue" evidence="10">
    <location>
        <position position="93"/>
    </location>
</feature>
<gene>
    <name evidence="10" type="primary">Or2a25</name>
    <name evidence="10" type="ORF">ODOGUJ_R01111</name>
</gene>